<feature type="domain" description="CxC6 like cysteine cluster associated with KDZ" evidence="3">
    <location>
        <begin position="321"/>
        <end position="385"/>
    </location>
</feature>
<reference evidence="4 5" key="1">
    <citation type="journal article" date="2020" name="ISME J.">
        <title>Uncovering the hidden diversity of litter-decomposition mechanisms in mushroom-forming fungi.</title>
        <authorList>
            <person name="Floudas D."/>
            <person name="Bentzer J."/>
            <person name="Ahren D."/>
            <person name="Johansson T."/>
            <person name="Persson P."/>
            <person name="Tunlid A."/>
        </authorList>
    </citation>
    <scope>NUCLEOTIDE SEQUENCE [LARGE SCALE GENOMIC DNA]</scope>
    <source>
        <strain evidence="4 5">CBS 101986</strain>
    </source>
</reference>
<feature type="region of interest" description="Disordered" evidence="1">
    <location>
        <begin position="399"/>
        <end position="458"/>
    </location>
</feature>
<accession>A0A8H5BBS0</accession>
<name>A0A8H5BBS0_9AGAR</name>
<proteinExistence type="predicted"/>
<feature type="domain" description="CxC5 like cysteine cluster associated with KDZ" evidence="2">
    <location>
        <begin position="96"/>
        <end position="214"/>
    </location>
</feature>
<feature type="compositionally biased region" description="Low complexity" evidence="1">
    <location>
        <begin position="407"/>
        <end position="421"/>
    </location>
</feature>
<dbReference type="AlphaFoldDB" id="A0A8H5BBS0"/>
<evidence type="ECO:0000313" key="5">
    <source>
        <dbReference type="Proteomes" id="UP000567179"/>
    </source>
</evidence>
<dbReference type="Pfam" id="PF18718">
    <property type="entry name" value="CxC5"/>
    <property type="match status" value="1"/>
</dbReference>
<keyword evidence="5" id="KW-1185">Reference proteome</keyword>
<organism evidence="4 5">
    <name type="scientific">Psilocybe cf. subviscida</name>
    <dbReference type="NCBI Taxonomy" id="2480587"/>
    <lineage>
        <taxon>Eukaryota</taxon>
        <taxon>Fungi</taxon>
        <taxon>Dikarya</taxon>
        <taxon>Basidiomycota</taxon>
        <taxon>Agaricomycotina</taxon>
        <taxon>Agaricomycetes</taxon>
        <taxon>Agaricomycetidae</taxon>
        <taxon>Agaricales</taxon>
        <taxon>Agaricineae</taxon>
        <taxon>Strophariaceae</taxon>
        <taxon>Psilocybe</taxon>
    </lineage>
</organism>
<evidence type="ECO:0000259" key="2">
    <source>
        <dbReference type="Pfam" id="PF18718"/>
    </source>
</evidence>
<dbReference type="Pfam" id="PF18721">
    <property type="entry name" value="CxC6"/>
    <property type="match status" value="1"/>
</dbReference>
<dbReference type="EMBL" id="JAACJJ010000029">
    <property type="protein sequence ID" value="KAF5319508.1"/>
    <property type="molecule type" value="Genomic_DNA"/>
</dbReference>
<gene>
    <name evidence="4" type="ORF">D9619_008407</name>
</gene>
<dbReference type="OrthoDB" id="2501483at2759"/>
<protein>
    <recommendedName>
        <fullName evidence="6">CxC5 like cysteine cluster associated with KDZ domain-containing protein</fullName>
    </recommendedName>
</protein>
<evidence type="ECO:0000313" key="4">
    <source>
        <dbReference type="EMBL" id="KAF5319508.1"/>
    </source>
</evidence>
<evidence type="ECO:0000259" key="3">
    <source>
        <dbReference type="Pfam" id="PF18721"/>
    </source>
</evidence>
<dbReference type="Proteomes" id="UP000567179">
    <property type="component" value="Unassembled WGS sequence"/>
</dbReference>
<dbReference type="InterPro" id="IPR041539">
    <property type="entry name" value="CxC5"/>
</dbReference>
<evidence type="ECO:0008006" key="6">
    <source>
        <dbReference type="Google" id="ProtNLM"/>
    </source>
</evidence>
<dbReference type="InterPro" id="IPR040898">
    <property type="entry name" value="CxC6"/>
</dbReference>
<comment type="caution">
    <text evidence="4">The sequence shown here is derived from an EMBL/GenBank/DDBJ whole genome shotgun (WGS) entry which is preliminary data.</text>
</comment>
<evidence type="ECO:0000256" key="1">
    <source>
        <dbReference type="SAM" id="MobiDB-lite"/>
    </source>
</evidence>
<sequence>MELTNDFSLVLSFFTYCTVARPVISFFGIPAGSSSAIPPMHLPEDVCTILHDVLSISVKQIAELWAHFRHQVWSSDIQPTSSQVEAFNRAGANHSIAYRQLYPPVKVCPLCKNVALVNMRPNSRSVTLYTLREGSLPTFSCSFFCDKCRTTSHPNYYVNHVSKTRIYYSITGIPSEVEAAQSSYMDAPLLEVIGALKCHAWVSSMNCARIYNTAMLYTNAHIYEQWRAYGIPQHTPTLPFLAEEHLLNGFFIYSLLLHHAEHHEPLVMNQDGEQRERLRVALHARNKALEGIGQESYTHICDKCFYTYEKDGQTYKVQSAVIDGVTIGHPSCGVHACPLPLLKMNQRFCAMHEPLHGEQCVMDTCPEPARPGMQTCAKPYHANRETQYKAKKTAIFKLKKKAERATGTRPTTDPGTDTGSDGCDGKDEKGNRQSRSQFARKRSHNEQFCPLSNSMVHP</sequence>